<dbReference type="EMBL" id="JBHSSB010000032">
    <property type="protein sequence ID" value="MFC6295997.1"/>
    <property type="molecule type" value="Genomic_DNA"/>
</dbReference>
<accession>A0ABW1UL53</accession>
<organism evidence="2 3">
    <name type="scientific">Lactiplantibacillus daoliensis</name>
    <dbReference type="NCBI Taxonomy" id="2559916"/>
    <lineage>
        <taxon>Bacteria</taxon>
        <taxon>Bacillati</taxon>
        <taxon>Bacillota</taxon>
        <taxon>Bacilli</taxon>
        <taxon>Lactobacillales</taxon>
        <taxon>Lactobacillaceae</taxon>
        <taxon>Lactiplantibacillus</taxon>
    </lineage>
</organism>
<dbReference type="PROSITE" id="PS51257">
    <property type="entry name" value="PROKAR_LIPOPROTEIN"/>
    <property type="match status" value="1"/>
</dbReference>
<sequence>MRKLTLIILACMGLILTGCQQQQTTKTKADSVKTITIKTLKPASKTWIFSQSVSSKQTPKQGVSNQLTPSVISKTDSLNSWTTAKGQFMSSSVKYQQLSFAKWQQAQRQHFVKSAQSRIHYMSVNQVNAVLKQLGATFKIQKLSDLVYLETQTSSLPLDQAFVAQGHHLYGINIQYIDNQQAITIKRGTVFTDTDTNTKQAGKHLDVATLNGTWIAAETTTSASDTGKIMVKDGYLYQHRYDSYERSAVQDLSHYSLTSLNQNTTYAAHKTDATHAGYQLTQQSVASGDTTGYLYLFISKNQLIRIGQGQTTTYQRTSTTIAPADLPQSDLTIFSQVDQQRPASKAATITSKADAPVVGLSDSLNYLTDPNAGQITSNVGVSLNQGKLTLKN</sequence>
<evidence type="ECO:0000313" key="2">
    <source>
        <dbReference type="EMBL" id="MFC6295997.1"/>
    </source>
</evidence>
<dbReference type="RefSeq" id="WP_137607168.1">
    <property type="nucleotide sequence ID" value="NZ_BJDH01000004.1"/>
</dbReference>
<proteinExistence type="predicted"/>
<evidence type="ECO:0000256" key="1">
    <source>
        <dbReference type="SAM" id="SignalP"/>
    </source>
</evidence>
<evidence type="ECO:0000313" key="3">
    <source>
        <dbReference type="Proteomes" id="UP001596227"/>
    </source>
</evidence>
<keyword evidence="3" id="KW-1185">Reference proteome</keyword>
<evidence type="ECO:0008006" key="4">
    <source>
        <dbReference type="Google" id="ProtNLM"/>
    </source>
</evidence>
<gene>
    <name evidence="2" type="ORF">ACFQH1_12360</name>
</gene>
<feature type="signal peptide" evidence="1">
    <location>
        <begin position="1"/>
        <end position="22"/>
    </location>
</feature>
<keyword evidence="1" id="KW-0732">Signal</keyword>
<protein>
    <recommendedName>
        <fullName evidence="4">Lipoprotein</fullName>
    </recommendedName>
</protein>
<dbReference type="Proteomes" id="UP001596227">
    <property type="component" value="Unassembled WGS sequence"/>
</dbReference>
<name>A0ABW1UL53_9LACO</name>
<comment type="caution">
    <text evidence="2">The sequence shown here is derived from an EMBL/GenBank/DDBJ whole genome shotgun (WGS) entry which is preliminary data.</text>
</comment>
<reference evidence="3" key="1">
    <citation type="journal article" date="2019" name="Int. J. Syst. Evol. Microbiol.">
        <title>The Global Catalogue of Microorganisms (GCM) 10K type strain sequencing project: providing services to taxonomists for standard genome sequencing and annotation.</title>
        <authorList>
            <consortium name="The Broad Institute Genomics Platform"/>
            <consortium name="The Broad Institute Genome Sequencing Center for Infectious Disease"/>
            <person name="Wu L."/>
            <person name="Ma J."/>
        </authorList>
    </citation>
    <scope>NUCLEOTIDE SEQUENCE [LARGE SCALE GENOMIC DNA]</scope>
    <source>
        <strain evidence="3">CCM 8934</strain>
    </source>
</reference>
<feature type="chain" id="PRO_5045418075" description="Lipoprotein" evidence="1">
    <location>
        <begin position="23"/>
        <end position="392"/>
    </location>
</feature>